<evidence type="ECO:0000313" key="1">
    <source>
        <dbReference type="EMBL" id="KAJ9061164.1"/>
    </source>
</evidence>
<name>A0ACC2SFH6_9FUNG</name>
<organism evidence="1 2">
    <name type="scientific">Entomophthora muscae</name>
    <dbReference type="NCBI Taxonomy" id="34485"/>
    <lineage>
        <taxon>Eukaryota</taxon>
        <taxon>Fungi</taxon>
        <taxon>Fungi incertae sedis</taxon>
        <taxon>Zoopagomycota</taxon>
        <taxon>Entomophthoromycotina</taxon>
        <taxon>Entomophthoromycetes</taxon>
        <taxon>Entomophthorales</taxon>
        <taxon>Entomophthoraceae</taxon>
        <taxon>Entomophthora</taxon>
    </lineage>
</organism>
<dbReference type="EMBL" id="QTSX02005091">
    <property type="protein sequence ID" value="KAJ9061164.1"/>
    <property type="molecule type" value="Genomic_DNA"/>
</dbReference>
<sequence>MDAHAPGIENKPQVSSLLAQILEREDDPDKDNNNMITKLKEKMESEPDETKKKEFQTKILKLTYPTFWKNIRAMSANFEKIQKRSPLKERPKIIRDWTAEGFNVSIPLPDLIEMLSSKLVG</sequence>
<keyword evidence="2" id="KW-1185">Reference proteome</keyword>
<comment type="caution">
    <text evidence="1">The sequence shown here is derived from an EMBL/GenBank/DDBJ whole genome shotgun (WGS) entry which is preliminary data.</text>
</comment>
<dbReference type="Proteomes" id="UP001165960">
    <property type="component" value="Unassembled WGS sequence"/>
</dbReference>
<gene>
    <name evidence="1" type="ORF">DSO57_1023293</name>
</gene>
<proteinExistence type="predicted"/>
<evidence type="ECO:0000313" key="2">
    <source>
        <dbReference type="Proteomes" id="UP001165960"/>
    </source>
</evidence>
<reference evidence="1" key="1">
    <citation type="submission" date="2022-04" db="EMBL/GenBank/DDBJ databases">
        <title>Genome of the entomopathogenic fungus Entomophthora muscae.</title>
        <authorList>
            <person name="Elya C."/>
            <person name="Lovett B.R."/>
            <person name="Lee E."/>
            <person name="Macias A.M."/>
            <person name="Hajek A.E."/>
            <person name="De Bivort B.L."/>
            <person name="Kasson M.T."/>
            <person name="De Fine Licht H.H."/>
            <person name="Stajich J.E."/>
        </authorList>
    </citation>
    <scope>NUCLEOTIDE SEQUENCE</scope>
    <source>
        <strain evidence="1">Berkeley</strain>
    </source>
</reference>
<accession>A0ACC2SFH6</accession>
<feature type="non-terminal residue" evidence="1">
    <location>
        <position position="121"/>
    </location>
</feature>
<protein>
    <submittedName>
        <fullName evidence="1">Uncharacterized protein</fullName>
    </submittedName>
</protein>